<evidence type="ECO:0000313" key="2">
    <source>
        <dbReference type="Proteomes" id="UP000283497"/>
    </source>
</evidence>
<dbReference type="AlphaFoldDB" id="A0A415G3E6"/>
<proteinExistence type="predicted"/>
<organism evidence="1 2">
    <name type="scientific">Anaerobutyricum hallii</name>
    <dbReference type="NCBI Taxonomy" id="39488"/>
    <lineage>
        <taxon>Bacteria</taxon>
        <taxon>Bacillati</taxon>
        <taxon>Bacillota</taxon>
        <taxon>Clostridia</taxon>
        <taxon>Lachnospirales</taxon>
        <taxon>Lachnospiraceae</taxon>
        <taxon>Anaerobutyricum</taxon>
    </lineage>
</organism>
<accession>A0A415G3E6</accession>
<evidence type="ECO:0000313" key="1">
    <source>
        <dbReference type="EMBL" id="RHK33578.1"/>
    </source>
</evidence>
<sequence length="65" mass="7465">MQDVTTCIENADIFLKRDLNEKEYSCDYGLIRSLARIVALLMHPGGMTTDDIFPAEEQELMELQQ</sequence>
<dbReference type="Proteomes" id="UP000283497">
    <property type="component" value="Unassembled WGS sequence"/>
</dbReference>
<protein>
    <submittedName>
        <fullName evidence="1">Uncharacterized protein</fullName>
    </submittedName>
</protein>
<comment type="caution">
    <text evidence="1">The sequence shown here is derived from an EMBL/GenBank/DDBJ whole genome shotgun (WGS) entry which is preliminary data.</text>
</comment>
<name>A0A415G3E6_9FIRM</name>
<dbReference type="EMBL" id="QRNJ01000089">
    <property type="protein sequence ID" value="RHK33578.1"/>
    <property type="molecule type" value="Genomic_DNA"/>
</dbReference>
<gene>
    <name evidence="1" type="ORF">DW068_15540</name>
</gene>
<reference evidence="1 2" key="1">
    <citation type="submission" date="2018-08" db="EMBL/GenBank/DDBJ databases">
        <title>A genome reference for cultivated species of the human gut microbiota.</title>
        <authorList>
            <person name="Zou Y."/>
            <person name="Xue W."/>
            <person name="Luo G."/>
        </authorList>
    </citation>
    <scope>NUCLEOTIDE SEQUENCE [LARGE SCALE GENOMIC DNA]</scope>
    <source>
        <strain evidence="1 2">AF45-14BH</strain>
    </source>
</reference>